<dbReference type="Gene3D" id="2.60.40.4100">
    <property type="entry name" value="Zona pellucida, ZP-C domain"/>
    <property type="match status" value="1"/>
</dbReference>
<feature type="chain" id="PRO_5010346206" evidence="2">
    <location>
        <begin position="23"/>
        <end position="282"/>
    </location>
</feature>
<gene>
    <name evidence="5" type="primary">LOC106154946</name>
</gene>
<dbReference type="KEGG" id="lak:106154946"/>
<keyword evidence="1" id="KW-1133">Transmembrane helix</keyword>
<keyword evidence="2" id="KW-0732">Signal</keyword>
<reference evidence="5" key="1">
    <citation type="submission" date="2025-08" db="UniProtKB">
        <authorList>
            <consortium name="RefSeq"/>
        </authorList>
    </citation>
    <scope>IDENTIFICATION</scope>
    <source>
        <tissue evidence="5">Gonads</tissue>
    </source>
</reference>
<organism evidence="4 5">
    <name type="scientific">Lingula anatina</name>
    <name type="common">Brachiopod</name>
    <name type="synonym">Lingula unguis</name>
    <dbReference type="NCBI Taxonomy" id="7574"/>
    <lineage>
        <taxon>Eukaryota</taxon>
        <taxon>Metazoa</taxon>
        <taxon>Spiralia</taxon>
        <taxon>Lophotrochozoa</taxon>
        <taxon>Brachiopoda</taxon>
        <taxon>Linguliformea</taxon>
        <taxon>Lingulata</taxon>
        <taxon>Lingulida</taxon>
        <taxon>Linguloidea</taxon>
        <taxon>Lingulidae</taxon>
        <taxon>Lingula</taxon>
    </lineage>
</organism>
<dbReference type="Pfam" id="PF25272">
    <property type="entry name" value="VERL_C"/>
    <property type="match status" value="1"/>
</dbReference>
<dbReference type="InterPro" id="IPR001507">
    <property type="entry name" value="ZP_dom"/>
</dbReference>
<dbReference type="InterPro" id="IPR042235">
    <property type="entry name" value="ZP-C_dom"/>
</dbReference>
<evidence type="ECO:0000256" key="1">
    <source>
        <dbReference type="SAM" id="Phobius"/>
    </source>
</evidence>
<evidence type="ECO:0000313" key="4">
    <source>
        <dbReference type="Proteomes" id="UP000085678"/>
    </source>
</evidence>
<proteinExistence type="predicted"/>
<feature type="domain" description="ZP" evidence="3">
    <location>
        <begin position="1"/>
        <end position="170"/>
    </location>
</feature>
<dbReference type="InterPro" id="IPR057371">
    <property type="entry name" value="VERL_C"/>
</dbReference>
<dbReference type="PROSITE" id="PS51034">
    <property type="entry name" value="ZP_2"/>
    <property type="match status" value="1"/>
</dbReference>
<sequence>MMSTSLTACLILSSAVFFTSHASSSANKSVKSVTLQVKDAEHRVTNSVKSGEKVYLEIASIVRNATSSVKVKSCQVGPTVETIDLIGVTILDSYCGTSTRGVFSSTSGFDGLTVDTAGAAWDVARSPLFSVFTFAGYDSLFTRCQVVFCVPGRQEACLTTNQCTAATENRTRDILAESEANETVHEVYALVSVAPQSTTSAPYHPSSPLVPPATKPATESDPAWLTTVTDILFYVLVVCWFLALIIPAFGTAILMSKLKADEVNAKSLGEKAKIPDAEFHII</sequence>
<dbReference type="Proteomes" id="UP000085678">
    <property type="component" value="Unplaced"/>
</dbReference>
<feature type="transmembrane region" description="Helical" evidence="1">
    <location>
        <begin position="231"/>
        <end position="254"/>
    </location>
</feature>
<dbReference type="RefSeq" id="XP_013384970.1">
    <property type="nucleotide sequence ID" value="XM_013529516.1"/>
</dbReference>
<dbReference type="GeneID" id="106154946"/>
<keyword evidence="1" id="KW-0472">Membrane</keyword>
<name>A0A1S3HFY8_LINAN</name>
<evidence type="ECO:0000259" key="3">
    <source>
        <dbReference type="PROSITE" id="PS51034"/>
    </source>
</evidence>
<accession>A0A1S3HFY8</accession>
<protein>
    <submittedName>
        <fullName evidence="5">Uncharacterized protein LOC106154946</fullName>
    </submittedName>
</protein>
<dbReference type="AlphaFoldDB" id="A0A1S3HFY8"/>
<keyword evidence="4" id="KW-1185">Reference proteome</keyword>
<evidence type="ECO:0000313" key="5">
    <source>
        <dbReference type="RefSeq" id="XP_013384970.1"/>
    </source>
</evidence>
<feature type="signal peptide" evidence="2">
    <location>
        <begin position="1"/>
        <end position="22"/>
    </location>
</feature>
<evidence type="ECO:0000256" key="2">
    <source>
        <dbReference type="SAM" id="SignalP"/>
    </source>
</evidence>
<keyword evidence="1" id="KW-0812">Transmembrane</keyword>
<dbReference type="InParanoid" id="A0A1S3HFY8"/>